<name>A0ABV0RC90_9TELE</name>
<keyword evidence="2" id="KW-0067">ATP-binding</keyword>
<comment type="caution">
    <text evidence="3">The sequence shown here is derived from an EMBL/GenBank/DDBJ whole genome shotgun (WGS) entry which is preliminary data.</text>
</comment>
<dbReference type="InterPro" id="IPR036961">
    <property type="entry name" value="Kinesin_motor_dom_sf"/>
</dbReference>
<keyword evidence="4" id="KW-1185">Reference proteome</keyword>
<evidence type="ECO:0000313" key="4">
    <source>
        <dbReference type="Proteomes" id="UP001434883"/>
    </source>
</evidence>
<dbReference type="InterPro" id="IPR027417">
    <property type="entry name" value="P-loop_NTPase"/>
</dbReference>
<protein>
    <submittedName>
        <fullName evidence="3">Uncharacterized protein</fullName>
    </submittedName>
</protein>
<organism evidence="3 4">
    <name type="scientific">Xenoophorus captivus</name>
    <dbReference type="NCBI Taxonomy" id="1517983"/>
    <lineage>
        <taxon>Eukaryota</taxon>
        <taxon>Metazoa</taxon>
        <taxon>Chordata</taxon>
        <taxon>Craniata</taxon>
        <taxon>Vertebrata</taxon>
        <taxon>Euteleostomi</taxon>
        <taxon>Actinopterygii</taxon>
        <taxon>Neopterygii</taxon>
        <taxon>Teleostei</taxon>
        <taxon>Neoteleostei</taxon>
        <taxon>Acanthomorphata</taxon>
        <taxon>Ovalentaria</taxon>
        <taxon>Atherinomorphae</taxon>
        <taxon>Cyprinodontiformes</taxon>
        <taxon>Goodeidae</taxon>
        <taxon>Xenoophorus</taxon>
    </lineage>
</organism>
<dbReference type="Proteomes" id="UP001434883">
    <property type="component" value="Unassembled WGS sequence"/>
</dbReference>
<dbReference type="Gene3D" id="3.40.850.10">
    <property type="entry name" value="Kinesin motor domain"/>
    <property type="match status" value="1"/>
</dbReference>
<accession>A0ABV0RC90</accession>
<evidence type="ECO:0000256" key="1">
    <source>
        <dbReference type="ARBA" id="ARBA00022741"/>
    </source>
</evidence>
<evidence type="ECO:0000313" key="3">
    <source>
        <dbReference type="EMBL" id="MEQ2205311.1"/>
    </source>
</evidence>
<evidence type="ECO:0000256" key="2">
    <source>
        <dbReference type="ARBA" id="ARBA00022840"/>
    </source>
</evidence>
<dbReference type="SUPFAM" id="SSF52540">
    <property type="entry name" value="P-loop containing nucleoside triphosphate hydrolases"/>
    <property type="match status" value="1"/>
</dbReference>
<reference evidence="3 4" key="1">
    <citation type="submission" date="2021-06" db="EMBL/GenBank/DDBJ databases">
        <authorList>
            <person name="Palmer J.M."/>
        </authorList>
    </citation>
    <scope>NUCLEOTIDE SEQUENCE [LARGE SCALE GENOMIC DNA]</scope>
    <source>
        <strain evidence="3 4">XC_2019</strain>
        <tissue evidence="3">Muscle</tissue>
    </source>
</reference>
<feature type="non-terminal residue" evidence="3">
    <location>
        <position position="91"/>
    </location>
</feature>
<proteinExistence type="predicted"/>
<keyword evidence="1" id="KW-0547">Nucleotide-binding</keyword>
<feature type="non-terminal residue" evidence="3">
    <location>
        <position position="1"/>
    </location>
</feature>
<dbReference type="EMBL" id="JAHRIN010042042">
    <property type="protein sequence ID" value="MEQ2205311.1"/>
    <property type="molecule type" value="Genomic_DNA"/>
</dbReference>
<gene>
    <name evidence="3" type="ORF">XENOCAPTIV_015399</name>
</gene>
<sequence length="91" mass="10203">SSLSGPDHSDARSRKNLKMLRKRNLALKEEGSLKIMHSTSVEGVDDMIKLGDMTEAALLRNLMLRHKRGHIYVSHALTEKNITAFPFGCKV</sequence>